<dbReference type="Pfam" id="PF00085">
    <property type="entry name" value="Thioredoxin"/>
    <property type="match status" value="1"/>
</dbReference>
<dbReference type="InterPro" id="IPR013766">
    <property type="entry name" value="Thioredoxin_domain"/>
</dbReference>
<comment type="similarity">
    <text evidence="1">Belongs to the thioredoxin family.</text>
</comment>
<dbReference type="GO" id="GO:0015035">
    <property type="term" value="F:protein-disulfide reductase activity"/>
    <property type="evidence" value="ECO:0007669"/>
    <property type="project" value="UniProtKB-UniRule"/>
</dbReference>
<dbReference type="PRINTS" id="PR00421">
    <property type="entry name" value="THIOREDOXIN"/>
</dbReference>
<dbReference type="PROSITE" id="PS00194">
    <property type="entry name" value="THIOREDOXIN_1"/>
    <property type="match status" value="1"/>
</dbReference>
<dbReference type="AlphaFoldDB" id="A0A545T6Y2"/>
<evidence type="ECO:0000313" key="9">
    <source>
        <dbReference type="EMBL" id="TQV72984.1"/>
    </source>
</evidence>
<proteinExistence type="inferred from homology"/>
<evidence type="ECO:0000313" key="10">
    <source>
        <dbReference type="Proteomes" id="UP000317839"/>
    </source>
</evidence>
<dbReference type="RefSeq" id="WP_142943122.1">
    <property type="nucleotide sequence ID" value="NZ_VIKR01000004.1"/>
</dbReference>
<dbReference type="GO" id="GO:0005829">
    <property type="term" value="C:cytosol"/>
    <property type="evidence" value="ECO:0007669"/>
    <property type="project" value="TreeGrafter"/>
</dbReference>
<feature type="domain" description="Thioredoxin" evidence="8">
    <location>
        <begin position="32"/>
        <end position="149"/>
    </location>
</feature>
<dbReference type="InterPro" id="IPR049299">
    <property type="entry name" value="Thio2_N"/>
</dbReference>
<dbReference type="EMBL" id="VIKR01000004">
    <property type="protein sequence ID" value="TQV72984.1"/>
    <property type="molecule type" value="Genomic_DNA"/>
</dbReference>
<evidence type="ECO:0000259" key="8">
    <source>
        <dbReference type="PROSITE" id="PS51352"/>
    </source>
</evidence>
<dbReference type="GO" id="GO:0046872">
    <property type="term" value="F:metal ion binding"/>
    <property type="evidence" value="ECO:0007669"/>
    <property type="project" value="UniProtKB-KW"/>
</dbReference>
<dbReference type="CDD" id="cd02947">
    <property type="entry name" value="TRX_family"/>
    <property type="match status" value="1"/>
</dbReference>
<sequence length="152" mass="17049">MTEATQQKIRLVCAHCNTINQFPVTRLDDMPICASCKQPLFNQKPIETDANGLIRHIDNSGVPVLVDFWAPWCGPCQNFAPVFNQFATAVGNQMRLLKVNTETHQQAAMDFNIRSIPTLALFRDGREVARMSGALPLPQLQQWVVEQLTQGN</sequence>
<protein>
    <recommendedName>
        <fullName evidence="7">Thioredoxin</fullName>
    </recommendedName>
</protein>
<reference evidence="9 10" key="1">
    <citation type="submission" date="2019-06" db="EMBL/GenBank/DDBJ databases">
        <title>Draft genome of Aliikangiella marina GYP-15.</title>
        <authorList>
            <person name="Wang G."/>
        </authorList>
    </citation>
    <scope>NUCLEOTIDE SEQUENCE [LARGE SCALE GENOMIC DNA]</scope>
    <source>
        <strain evidence="9 10">GYP-15</strain>
    </source>
</reference>
<evidence type="ECO:0000256" key="7">
    <source>
        <dbReference type="NCBIfam" id="TIGR01068"/>
    </source>
</evidence>
<dbReference type="FunFam" id="3.40.30.10:FF:000001">
    <property type="entry name" value="Thioredoxin"/>
    <property type="match status" value="1"/>
</dbReference>
<evidence type="ECO:0000256" key="3">
    <source>
        <dbReference type="ARBA" id="ARBA00022723"/>
    </source>
</evidence>
<dbReference type="InterPro" id="IPR036249">
    <property type="entry name" value="Thioredoxin-like_sf"/>
</dbReference>
<keyword evidence="2" id="KW-0813">Transport</keyword>
<keyword evidence="6" id="KW-0676">Redox-active center</keyword>
<dbReference type="PANTHER" id="PTHR45663">
    <property type="entry name" value="GEO12009P1"/>
    <property type="match status" value="1"/>
</dbReference>
<name>A0A545T6Y2_9GAMM</name>
<dbReference type="Gene3D" id="2.30.30.380">
    <property type="entry name" value="Zn-finger domain of Sec23/24"/>
    <property type="match status" value="1"/>
</dbReference>
<dbReference type="PANTHER" id="PTHR45663:SF40">
    <property type="entry name" value="THIOREDOXIN 2"/>
    <property type="match status" value="1"/>
</dbReference>
<dbReference type="InterPro" id="IPR005746">
    <property type="entry name" value="Thioredoxin"/>
</dbReference>
<evidence type="ECO:0000256" key="1">
    <source>
        <dbReference type="ARBA" id="ARBA00008987"/>
    </source>
</evidence>
<accession>A0A545T6Y2</accession>
<dbReference type="NCBIfam" id="NF008229">
    <property type="entry name" value="PRK10996.1"/>
    <property type="match status" value="1"/>
</dbReference>
<keyword evidence="10" id="KW-1185">Reference proteome</keyword>
<evidence type="ECO:0000256" key="5">
    <source>
        <dbReference type="ARBA" id="ARBA00023157"/>
    </source>
</evidence>
<organism evidence="9 10">
    <name type="scientific">Aliikangiella marina</name>
    <dbReference type="NCBI Taxonomy" id="1712262"/>
    <lineage>
        <taxon>Bacteria</taxon>
        <taxon>Pseudomonadati</taxon>
        <taxon>Pseudomonadota</taxon>
        <taxon>Gammaproteobacteria</taxon>
        <taxon>Oceanospirillales</taxon>
        <taxon>Pleioneaceae</taxon>
        <taxon>Aliikangiella</taxon>
    </lineage>
</organism>
<dbReference type="SUPFAM" id="SSF52833">
    <property type="entry name" value="Thioredoxin-like"/>
    <property type="match status" value="1"/>
</dbReference>
<evidence type="ECO:0000256" key="4">
    <source>
        <dbReference type="ARBA" id="ARBA00022982"/>
    </source>
</evidence>
<keyword evidence="4" id="KW-0249">Electron transport</keyword>
<dbReference type="InterPro" id="IPR017937">
    <property type="entry name" value="Thioredoxin_CS"/>
</dbReference>
<dbReference type="OrthoDB" id="9790390at2"/>
<evidence type="ECO:0000256" key="2">
    <source>
        <dbReference type="ARBA" id="ARBA00022448"/>
    </source>
</evidence>
<evidence type="ECO:0000256" key="6">
    <source>
        <dbReference type="ARBA" id="ARBA00023284"/>
    </source>
</evidence>
<dbReference type="Pfam" id="PF21352">
    <property type="entry name" value="Zn_ribbon_Thio2"/>
    <property type="match status" value="1"/>
</dbReference>
<keyword evidence="3" id="KW-0479">Metal-binding</keyword>
<comment type="caution">
    <text evidence="9">The sequence shown here is derived from an EMBL/GenBank/DDBJ whole genome shotgun (WGS) entry which is preliminary data.</text>
</comment>
<dbReference type="PROSITE" id="PS51352">
    <property type="entry name" value="THIOREDOXIN_2"/>
    <property type="match status" value="1"/>
</dbReference>
<dbReference type="Proteomes" id="UP000317839">
    <property type="component" value="Unassembled WGS sequence"/>
</dbReference>
<keyword evidence="5" id="KW-1015">Disulfide bond</keyword>
<dbReference type="Gene3D" id="3.40.30.10">
    <property type="entry name" value="Glutaredoxin"/>
    <property type="match status" value="1"/>
</dbReference>
<dbReference type="NCBIfam" id="TIGR01068">
    <property type="entry name" value="thioredoxin"/>
    <property type="match status" value="1"/>
</dbReference>
<gene>
    <name evidence="9" type="primary">trxC</name>
    <name evidence="9" type="ORF">FLL45_16105</name>
</gene>